<protein>
    <submittedName>
        <fullName evidence="2">Uncharacterized protein</fullName>
    </submittedName>
</protein>
<dbReference type="AlphaFoldDB" id="A0A7J7HW55"/>
<name>A0A7J7HW55_CAMSI</name>
<dbReference type="Proteomes" id="UP000593564">
    <property type="component" value="Unassembled WGS sequence"/>
</dbReference>
<comment type="caution">
    <text evidence="2">The sequence shown here is derived from an EMBL/GenBank/DDBJ whole genome shotgun (WGS) entry which is preliminary data.</text>
</comment>
<keyword evidence="3" id="KW-1185">Reference proteome</keyword>
<evidence type="ECO:0000313" key="2">
    <source>
        <dbReference type="EMBL" id="KAF5956745.1"/>
    </source>
</evidence>
<reference evidence="3" key="1">
    <citation type="journal article" date="2020" name="Nat. Commun.">
        <title>Genome assembly of wild tea tree DASZ reveals pedigree and selection history of tea varieties.</title>
        <authorList>
            <person name="Zhang W."/>
            <person name="Zhang Y."/>
            <person name="Qiu H."/>
            <person name="Guo Y."/>
            <person name="Wan H."/>
            <person name="Zhang X."/>
            <person name="Scossa F."/>
            <person name="Alseekh S."/>
            <person name="Zhang Q."/>
            <person name="Wang P."/>
            <person name="Xu L."/>
            <person name="Schmidt M.H."/>
            <person name="Jia X."/>
            <person name="Li D."/>
            <person name="Zhu A."/>
            <person name="Guo F."/>
            <person name="Chen W."/>
            <person name="Ni D."/>
            <person name="Usadel B."/>
            <person name="Fernie A.R."/>
            <person name="Wen W."/>
        </authorList>
    </citation>
    <scope>NUCLEOTIDE SEQUENCE [LARGE SCALE GENOMIC DNA]</scope>
    <source>
        <strain evidence="3">cv. G240</strain>
    </source>
</reference>
<sequence>MPLPTPLTSPPQHHLPPFPSFPTTSSTPQPSPTALPHQDLTNQAPNLVVSPSQQPRNHHSHPDDFYYHSLVTHLETFCLASPLPPTFLAATSKPSPKHPPYVVHYRILMSPLSPPHVTTIAILSSILAIP</sequence>
<evidence type="ECO:0000313" key="3">
    <source>
        <dbReference type="Proteomes" id="UP000593564"/>
    </source>
</evidence>
<evidence type="ECO:0000256" key="1">
    <source>
        <dbReference type="SAM" id="MobiDB-lite"/>
    </source>
</evidence>
<feature type="compositionally biased region" description="Pro residues" evidence="1">
    <location>
        <begin position="1"/>
        <end position="20"/>
    </location>
</feature>
<accession>A0A7J7HW55</accession>
<reference evidence="2 3" key="2">
    <citation type="submission" date="2020-07" db="EMBL/GenBank/DDBJ databases">
        <title>Genome assembly of wild tea tree DASZ reveals pedigree and selection history of tea varieties.</title>
        <authorList>
            <person name="Zhang W."/>
        </authorList>
    </citation>
    <scope>NUCLEOTIDE SEQUENCE [LARGE SCALE GENOMIC DNA]</scope>
    <source>
        <strain evidence="3">cv. G240</strain>
        <tissue evidence="2">Leaf</tissue>
    </source>
</reference>
<feature type="compositionally biased region" description="Polar residues" evidence="1">
    <location>
        <begin position="39"/>
        <end position="55"/>
    </location>
</feature>
<proteinExistence type="predicted"/>
<feature type="region of interest" description="Disordered" evidence="1">
    <location>
        <begin position="1"/>
        <end position="63"/>
    </location>
</feature>
<gene>
    <name evidence="2" type="ORF">HYC85_003970</name>
</gene>
<organism evidence="2 3">
    <name type="scientific">Camellia sinensis</name>
    <name type="common">Tea plant</name>
    <name type="synonym">Thea sinensis</name>
    <dbReference type="NCBI Taxonomy" id="4442"/>
    <lineage>
        <taxon>Eukaryota</taxon>
        <taxon>Viridiplantae</taxon>
        <taxon>Streptophyta</taxon>
        <taxon>Embryophyta</taxon>
        <taxon>Tracheophyta</taxon>
        <taxon>Spermatophyta</taxon>
        <taxon>Magnoliopsida</taxon>
        <taxon>eudicotyledons</taxon>
        <taxon>Gunneridae</taxon>
        <taxon>Pentapetalae</taxon>
        <taxon>asterids</taxon>
        <taxon>Ericales</taxon>
        <taxon>Theaceae</taxon>
        <taxon>Camellia</taxon>
    </lineage>
</organism>
<dbReference type="EMBL" id="JACBKZ010000002">
    <property type="protein sequence ID" value="KAF5956745.1"/>
    <property type="molecule type" value="Genomic_DNA"/>
</dbReference>